<dbReference type="InterPro" id="IPR011990">
    <property type="entry name" value="TPR-like_helical_dom_sf"/>
</dbReference>
<accession>A0A7J6W6V1</accession>
<dbReference type="InterPro" id="IPR002885">
    <property type="entry name" value="PPR_rpt"/>
</dbReference>
<reference evidence="2 3" key="1">
    <citation type="submission" date="2020-06" db="EMBL/GenBank/DDBJ databases">
        <title>Transcriptomic and genomic resources for Thalictrum thalictroides and T. hernandezii: Facilitating candidate gene discovery in an emerging model plant lineage.</title>
        <authorList>
            <person name="Arias T."/>
            <person name="Riano-Pachon D.M."/>
            <person name="Di Stilio V.S."/>
        </authorList>
    </citation>
    <scope>NUCLEOTIDE SEQUENCE [LARGE SCALE GENOMIC DNA]</scope>
    <source>
        <strain evidence="3">cv. WT478/WT964</strain>
        <tissue evidence="2">Leaves</tissue>
    </source>
</reference>
<dbReference type="Gene3D" id="1.25.40.10">
    <property type="entry name" value="Tetratricopeptide repeat domain"/>
    <property type="match status" value="1"/>
</dbReference>
<dbReference type="AlphaFoldDB" id="A0A7J6W6V1"/>
<evidence type="ECO:0008006" key="4">
    <source>
        <dbReference type="Google" id="ProtNLM"/>
    </source>
</evidence>
<sequence>MFEVVDKFCRGHPPVDTIFPTVNKLTRSGHGNIALEFVRFMDGRFGYVSKSVFNTLLDGFGRENKLNEMENILSDENYVQNDFSYIIAKYHRCKSSQNVSEVLQVFQDMMNYEFDNSEDMFIYNNIIQDLCHVGR</sequence>
<comment type="caution">
    <text evidence="2">The sequence shown here is derived from an EMBL/GenBank/DDBJ whole genome shotgun (WGS) entry which is preliminary data.</text>
</comment>
<evidence type="ECO:0000256" key="1">
    <source>
        <dbReference type="ARBA" id="ARBA00022737"/>
    </source>
</evidence>
<organism evidence="2 3">
    <name type="scientific">Thalictrum thalictroides</name>
    <name type="common">Rue-anemone</name>
    <name type="synonym">Anemone thalictroides</name>
    <dbReference type="NCBI Taxonomy" id="46969"/>
    <lineage>
        <taxon>Eukaryota</taxon>
        <taxon>Viridiplantae</taxon>
        <taxon>Streptophyta</taxon>
        <taxon>Embryophyta</taxon>
        <taxon>Tracheophyta</taxon>
        <taxon>Spermatophyta</taxon>
        <taxon>Magnoliopsida</taxon>
        <taxon>Ranunculales</taxon>
        <taxon>Ranunculaceae</taxon>
        <taxon>Thalictroideae</taxon>
        <taxon>Thalictrum</taxon>
    </lineage>
</organism>
<dbReference type="Proteomes" id="UP000554482">
    <property type="component" value="Unassembled WGS sequence"/>
</dbReference>
<keyword evidence="1" id="KW-0677">Repeat</keyword>
<proteinExistence type="predicted"/>
<evidence type="ECO:0000313" key="2">
    <source>
        <dbReference type="EMBL" id="KAF5192065.1"/>
    </source>
</evidence>
<evidence type="ECO:0000313" key="3">
    <source>
        <dbReference type="Proteomes" id="UP000554482"/>
    </source>
</evidence>
<name>A0A7J6W6V1_THATH</name>
<dbReference type="EMBL" id="JABWDY010021924">
    <property type="protein sequence ID" value="KAF5192065.1"/>
    <property type="molecule type" value="Genomic_DNA"/>
</dbReference>
<gene>
    <name evidence="2" type="ORF">FRX31_018348</name>
</gene>
<protein>
    <recommendedName>
        <fullName evidence="4">Pentatricopeptide repeat-containing protein</fullName>
    </recommendedName>
</protein>
<dbReference type="Pfam" id="PF01535">
    <property type="entry name" value="PPR"/>
    <property type="match status" value="1"/>
</dbReference>
<keyword evidence="3" id="KW-1185">Reference proteome</keyword>